<dbReference type="PANTHER" id="PTHR48032:SF6">
    <property type="entry name" value="RNA-BINDING (RRM_RBD_RNP MOTIFS) FAMILY PROTEIN"/>
    <property type="match status" value="1"/>
</dbReference>
<dbReference type="Proteomes" id="UP000761534">
    <property type="component" value="Unassembled WGS sequence"/>
</dbReference>
<feature type="compositionally biased region" description="Basic residues" evidence="4">
    <location>
        <begin position="442"/>
        <end position="451"/>
    </location>
</feature>
<dbReference type="SUPFAM" id="SSF54928">
    <property type="entry name" value="RNA-binding domain, RBD"/>
    <property type="match status" value="2"/>
</dbReference>
<feature type="compositionally biased region" description="Basic and acidic residues" evidence="4">
    <location>
        <begin position="432"/>
        <end position="441"/>
    </location>
</feature>
<dbReference type="VEuPathDB" id="FungiDB:TRICI_002630"/>
<dbReference type="EMBL" id="SWFS01000179">
    <property type="protein sequence ID" value="KAA8915273.1"/>
    <property type="molecule type" value="Genomic_DNA"/>
</dbReference>
<feature type="region of interest" description="Disordered" evidence="4">
    <location>
        <begin position="383"/>
        <end position="505"/>
    </location>
</feature>
<dbReference type="OrthoDB" id="1875751at2759"/>
<dbReference type="InterPro" id="IPR000504">
    <property type="entry name" value="RRM_dom"/>
</dbReference>
<feature type="domain" description="RRM" evidence="5">
    <location>
        <begin position="221"/>
        <end position="298"/>
    </location>
</feature>
<feature type="region of interest" description="Disordered" evidence="4">
    <location>
        <begin position="1"/>
        <end position="101"/>
    </location>
</feature>
<reference evidence="6" key="1">
    <citation type="journal article" date="2019" name="G3 (Bethesda)">
        <title>Genome Assemblies of Two Rare Opportunistic Yeast Pathogens: Diutina rugosa (syn. Candida rugosa) and Trichomonascus ciferrii (syn. Candida ciferrii).</title>
        <authorList>
            <person name="Mixao V."/>
            <person name="Saus E."/>
            <person name="Hansen A.P."/>
            <person name="Lass-Florl C."/>
            <person name="Gabaldon T."/>
        </authorList>
    </citation>
    <scope>NUCLEOTIDE SEQUENCE</scope>
    <source>
        <strain evidence="6">CBS 4856</strain>
    </source>
</reference>
<dbReference type="CDD" id="cd12577">
    <property type="entry name" value="RRM1_Hrp1p"/>
    <property type="match status" value="1"/>
</dbReference>
<keyword evidence="1" id="KW-0677">Repeat</keyword>
<feature type="compositionally biased region" description="Low complexity" evidence="4">
    <location>
        <begin position="383"/>
        <end position="412"/>
    </location>
</feature>
<name>A0A642VBD2_9ASCO</name>
<feature type="compositionally biased region" description="Low complexity" evidence="4">
    <location>
        <begin position="460"/>
        <end position="475"/>
    </location>
</feature>
<evidence type="ECO:0000256" key="2">
    <source>
        <dbReference type="ARBA" id="ARBA00022884"/>
    </source>
</evidence>
<evidence type="ECO:0000256" key="4">
    <source>
        <dbReference type="SAM" id="MobiDB-lite"/>
    </source>
</evidence>
<protein>
    <recommendedName>
        <fullName evidence="5">RRM domain-containing protein</fullName>
    </recommendedName>
</protein>
<dbReference type="InterPro" id="IPR012677">
    <property type="entry name" value="Nucleotide-bd_a/b_plait_sf"/>
</dbReference>
<dbReference type="InterPro" id="IPR035979">
    <property type="entry name" value="RBD_domain_sf"/>
</dbReference>
<dbReference type="SMART" id="SM00360">
    <property type="entry name" value="RRM"/>
    <property type="match status" value="2"/>
</dbReference>
<feature type="domain" description="RRM" evidence="5">
    <location>
        <begin position="137"/>
        <end position="219"/>
    </location>
</feature>
<dbReference type="GO" id="GO:0003729">
    <property type="term" value="F:mRNA binding"/>
    <property type="evidence" value="ECO:0007669"/>
    <property type="project" value="TreeGrafter"/>
</dbReference>
<keyword evidence="2 3" id="KW-0694">RNA-binding</keyword>
<feature type="region of interest" description="Disordered" evidence="4">
    <location>
        <begin position="296"/>
        <end position="318"/>
    </location>
</feature>
<accession>A0A642VBD2</accession>
<evidence type="ECO:0000259" key="5">
    <source>
        <dbReference type="PROSITE" id="PS50102"/>
    </source>
</evidence>
<dbReference type="Gene3D" id="3.30.70.330">
    <property type="match status" value="2"/>
</dbReference>
<organism evidence="6 7">
    <name type="scientific">Trichomonascus ciferrii</name>
    <dbReference type="NCBI Taxonomy" id="44093"/>
    <lineage>
        <taxon>Eukaryota</taxon>
        <taxon>Fungi</taxon>
        <taxon>Dikarya</taxon>
        <taxon>Ascomycota</taxon>
        <taxon>Saccharomycotina</taxon>
        <taxon>Dipodascomycetes</taxon>
        <taxon>Dipodascales</taxon>
        <taxon>Trichomonascaceae</taxon>
        <taxon>Trichomonascus</taxon>
        <taxon>Trichomonascus ciferrii complex</taxon>
    </lineage>
</organism>
<comment type="caution">
    <text evidence="6">The sequence shown here is derived from an EMBL/GenBank/DDBJ whole genome shotgun (WGS) entry which is preliminary data.</text>
</comment>
<dbReference type="InterPro" id="IPR034156">
    <property type="entry name" value="Hrp1_RRM1"/>
</dbReference>
<dbReference type="Pfam" id="PF00076">
    <property type="entry name" value="RRM_1"/>
    <property type="match status" value="2"/>
</dbReference>
<keyword evidence="7" id="KW-1185">Reference proteome</keyword>
<dbReference type="PANTHER" id="PTHR48032">
    <property type="entry name" value="RNA-BINDING PROTEIN MUSASHI HOMOLOG RBP6"/>
    <property type="match status" value="1"/>
</dbReference>
<feature type="compositionally biased region" description="Basic and acidic residues" evidence="4">
    <location>
        <begin position="15"/>
        <end position="42"/>
    </location>
</feature>
<feature type="compositionally biased region" description="Low complexity" evidence="4">
    <location>
        <begin position="486"/>
        <end position="499"/>
    </location>
</feature>
<feature type="region of interest" description="Disordered" evidence="4">
    <location>
        <begin position="348"/>
        <end position="369"/>
    </location>
</feature>
<sequence length="505" mass="56581">MVQSRVMLKCTFQIGDDKKPEVKKEEEQQPAEVKEEKEEDRQASAPATTVPEKSEQTTAAAGSSADPRLAFAPPPAPEGGNAPQPVAPTSAPSEQQQQQAAIAAAAMATANQQQTAQHHVSGGISTGNIYIPPKDEGKMFIGGLNWETTDDSLRNYFNQFGEVIDCTVMRDNATGRSRGFGFLTFKEPHCVTEVLKKEHFLDGKIIDPKRAIPREEQDKTAKIFVGGVGSDVNEEDFKNFFEQYGTVIDAQLMIDKDTGRPRGFGFVTFDSDQAVERIVSEKFLILKGKPIEVKKAEPRTKGADGQLQPESRAAPQNNYMNGMNPAMMSQYLQRWQAYMSQFQQMMMQQQQQQNQQGGGSGGQMGMNPQMMAQMNPQMTQQMAQMNPQMAQMMQQQQQQQQQSYNGYDNNNNHGDDNHDDIPGYVPEEEDDYSYRDRDRGYHRGRWNRSRRDRSEEGSSRSDSASNRRSRSPPYHRGGGRRGSGQRGNSSRSYRPGGSSYHPYRG</sequence>
<gene>
    <name evidence="6" type="ORF">TRICI_002630</name>
</gene>
<evidence type="ECO:0000256" key="1">
    <source>
        <dbReference type="ARBA" id="ARBA00022737"/>
    </source>
</evidence>
<proteinExistence type="predicted"/>
<dbReference type="FunFam" id="3.30.70.330:FF:000025">
    <property type="entry name" value="RNA-binding protein Musashi homolog 2 isoform X1"/>
    <property type="match status" value="1"/>
</dbReference>
<dbReference type="AlphaFoldDB" id="A0A642VBD2"/>
<dbReference type="GO" id="GO:0006417">
    <property type="term" value="P:regulation of translation"/>
    <property type="evidence" value="ECO:0007669"/>
    <property type="project" value="TreeGrafter"/>
</dbReference>
<evidence type="ECO:0000256" key="3">
    <source>
        <dbReference type="PROSITE-ProRule" id="PRU00176"/>
    </source>
</evidence>
<dbReference type="CDD" id="cd12330">
    <property type="entry name" value="RRM2_Hrp1p"/>
    <property type="match status" value="1"/>
</dbReference>
<evidence type="ECO:0000313" key="6">
    <source>
        <dbReference type="EMBL" id="KAA8915273.1"/>
    </source>
</evidence>
<dbReference type="PROSITE" id="PS50102">
    <property type="entry name" value="RRM"/>
    <property type="match status" value="2"/>
</dbReference>
<evidence type="ECO:0000313" key="7">
    <source>
        <dbReference type="Proteomes" id="UP000761534"/>
    </source>
</evidence>